<proteinExistence type="inferred from homology"/>
<protein>
    <recommendedName>
        <fullName evidence="2 5">Alpha-galactosidase</fullName>
        <ecNumber evidence="2 5">3.2.1.22</ecNumber>
    </recommendedName>
</protein>
<evidence type="ECO:0000256" key="1">
    <source>
        <dbReference type="ARBA" id="ARBA00001255"/>
    </source>
</evidence>
<dbReference type="EC" id="3.2.1.22" evidence="2 5"/>
<dbReference type="Gene3D" id="2.70.98.60">
    <property type="entry name" value="alpha-galactosidase from lactobacil brevis"/>
    <property type="match status" value="1"/>
</dbReference>
<reference evidence="8 9" key="1">
    <citation type="submission" date="2017-07" db="EMBL/GenBank/DDBJ databases">
        <title>Sandarakinorhabdus cyanobacteriorum sp. nov., a novel bacterium isolated from cyanobacterial aggregates in a eutrophic lake.</title>
        <authorList>
            <person name="Cai H."/>
        </authorList>
    </citation>
    <scope>NUCLEOTIDE SEQUENCE [LARGE SCALE GENOMIC DNA]</scope>
    <source>
        <strain evidence="8 9">TH057</strain>
    </source>
</reference>
<evidence type="ECO:0000256" key="3">
    <source>
        <dbReference type="ARBA" id="ARBA00022801"/>
    </source>
</evidence>
<dbReference type="InterPro" id="IPR050985">
    <property type="entry name" value="Alpha-glycosidase_related"/>
</dbReference>
<dbReference type="CDD" id="cd14791">
    <property type="entry name" value="GH36"/>
    <property type="match status" value="1"/>
</dbReference>
<dbReference type="Pfam" id="PF02065">
    <property type="entry name" value="Melibiase"/>
    <property type="match status" value="1"/>
</dbReference>
<dbReference type="Gene3D" id="3.20.20.70">
    <property type="entry name" value="Aldolase class I"/>
    <property type="match status" value="1"/>
</dbReference>
<keyword evidence="9" id="KW-1185">Reference proteome</keyword>
<feature type="domain" description="Glycosyl hydrolase family 36 N-terminal" evidence="7">
    <location>
        <begin position="23"/>
        <end position="251"/>
    </location>
</feature>
<dbReference type="InterPro" id="IPR000111">
    <property type="entry name" value="Glyco_hydro_27/36_CS"/>
</dbReference>
<dbReference type="EMBL" id="NOXT01000063">
    <property type="protein sequence ID" value="OYQ35060.1"/>
    <property type="molecule type" value="Genomic_DNA"/>
</dbReference>
<dbReference type="Pfam" id="PF16875">
    <property type="entry name" value="Glyco_hydro_36N"/>
    <property type="match status" value="1"/>
</dbReference>
<evidence type="ECO:0000313" key="8">
    <source>
        <dbReference type="EMBL" id="OYQ35060.1"/>
    </source>
</evidence>
<evidence type="ECO:0000259" key="7">
    <source>
        <dbReference type="Pfam" id="PF16875"/>
    </source>
</evidence>
<dbReference type="SUPFAM" id="SSF51445">
    <property type="entry name" value="(Trans)glycosidases"/>
    <property type="match status" value="1"/>
</dbReference>
<organism evidence="8 9">
    <name type="scientific">Sandarakinorhabdus cyanobacteriorum</name>
    <dbReference type="NCBI Taxonomy" id="1981098"/>
    <lineage>
        <taxon>Bacteria</taxon>
        <taxon>Pseudomonadati</taxon>
        <taxon>Pseudomonadota</taxon>
        <taxon>Alphaproteobacteria</taxon>
        <taxon>Sphingomonadales</taxon>
        <taxon>Sphingosinicellaceae</taxon>
        <taxon>Sandarakinorhabdus</taxon>
    </lineage>
</organism>
<feature type="active site" description="Proton donor" evidence="6">
    <location>
        <position position="505"/>
    </location>
</feature>
<evidence type="ECO:0000256" key="5">
    <source>
        <dbReference type="PIRNR" id="PIRNR005536"/>
    </source>
</evidence>
<evidence type="ECO:0000256" key="2">
    <source>
        <dbReference type="ARBA" id="ARBA00012755"/>
    </source>
</evidence>
<dbReference type="InterPro" id="IPR017853">
    <property type="entry name" value="GH"/>
</dbReference>
<dbReference type="InterPro" id="IPR002252">
    <property type="entry name" value="Glyco_hydro_36"/>
</dbReference>
<dbReference type="AlphaFoldDB" id="A0A255Z328"/>
<dbReference type="OrthoDB" id="9758822at2"/>
<dbReference type="PRINTS" id="PR00743">
    <property type="entry name" value="GLHYDRLASE36"/>
</dbReference>
<dbReference type="FunFam" id="3.20.20.70:FF:000118">
    <property type="entry name" value="Alpha-galactosidase"/>
    <property type="match status" value="1"/>
</dbReference>
<dbReference type="InterPro" id="IPR038417">
    <property type="entry name" value="Alpga-gal_N_sf"/>
</dbReference>
<dbReference type="InterPro" id="IPR031704">
    <property type="entry name" value="Glyco_hydro_36_N"/>
</dbReference>
<sequence length="685" mass="74695">MSRLFALHGRESSLVIEQAASGLLWRHWGARLPDELLAGPWLEAGRPVPTFSLDAPIPLTLVPSFGLGWYGQSALLAHRAGQDFAQGFADCSVVPDGDRLVCSLRDAVAGIAVQLVITLDPETDVASITTSLTNIGDGVLDLHWLAAATLPLPPEAQAVRHHAGRHINEFAEQTDRLGQFIWLRENRHGITSHGHFPGAVVLGPGTTDHAGPAWGAQLAWSGNHRQLIERLDDGRSQWQLGGWLAPGEVRLAPGAQHDSPAVLACFSPHGLGGVARGFHAAVRGPVPQRPRPVLINSWEGFYFDHDPARMMALADAAAGIGVERFVLDDGWFAGRDDARTSLGDWWVDPRKYPDGLKPLADHVRGLGMEFGLWVEPEMVSPDSEMFRAHPEWALQLAGRPLATARHQLVLDLTRACVTDHLFDRLSALVADLGVAYLKWDHNRDLAPAGDAEGRAAYGRQVRATWALMDRLRAAHPSLEIESCAGGGGRIDAGMAARAQRFWASDCIDARLRIGLQRGFLQFLPPEMMGAHIGAERCHTTGRRFSLAFQALVAAQGHLGLEFDLTRLDAAERARLAGWIAFYKAHRHLLHGNVWTGTAGDGVAWHAAGGDGEWLLIVYRTEIMLQRHAAPLPLPFIDDGLWQVAEVRPGEIRDAHRYSGAWLAQSGLVIPPGKPDTATALRLRRV</sequence>
<dbReference type="PROSITE" id="PS00512">
    <property type="entry name" value="ALPHA_GALACTOSIDASE"/>
    <property type="match status" value="1"/>
</dbReference>
<evidence type="ECO:0000313" key="9">
    <source>
        <dbReference type="Proteomes" id="UP000216991"/>
    </source>
</evidence>
<comment type="catalytic activity">
    <reaction evidence="1 5">
        <text>Hydrolysis of terminal, non-reducing alpha-D-galactose residues in alpha-D-galactosides, including galactose oligosaccharides, galactomannans and galactolipids.</text>
        <dbReference type="EC" id="3.2.1.22"/>
    </reaction>
</comment>
<feature type="active site" description="Nucleophile" evidence="6">
    <location>
        <position position="440"/>
    </location>
</feature>
<evidence type="ECO:0000256" key="4">
    <source>
        <dbReference type="ARBA" id="ARBA00023295"/>
    </source>
</evidence>
<dbReference type="PIRSF" id="PIRSF005536">
    <property type="entry name" value="Agal"/>
    <property type="match status" value="1"/>
</dbReference>
<dbReference type="Proteomes" id="UP000216991">
    <property type="component" value="Unassembled WGS sequence"/>
</dbReference>
<dbReference type="GO" id="GO:0004557">
    <property type="term" value="F:alpha-galactosidase activity"/>
    <property type="evidence" value="ECO:0007669"/>
    <property type="project" value="UniProtKB-UniRule"/>
</dbReference>
<accession>A0A255Z328</accession>
<keyword evidence="3 5" id="KW-0378">Hydrolase</keyword>
<dbReference type="PANTHER" id="PTHR43053">
    <property type="entry name" value="GLYCOSIDASE FAMILY 31"/>
    <property type="match status" value="1"/>
</dbReference>
<evidence type="ECO:0000256" key="6">
    <source>
        <dbReference type="PIRSR" id="PIRSR005536-1"/>
    </source>
</evidence>
<dbReference type="GO" id="GO:0016052">
    <property type="term" value="P:carbohydrate catabolic process"/>
    <property type="evidence" value="ECO:0007669"/>
    <property type="project" value="InterPro"/>
</dbReference>
<dbReference type="InterPro" id="IPR013785">
    <property type="entry name" value="Aldolase_TIM"/>
</dbReference>
<comment type="caution">
    <text evidence="8">The sequence shown here is derived from an EMBL/GenBank/DDBJ whole genome shotgun (WGS) entry which is preliminary data.</text>
</comment>
<comment type="similarity">
    <text evidence="5">Belongs to the glycosyl hydrolase.</text>
</comment>
<dbReference type="PANTHER" id="PTHR43053:SF3">
    <property type="entry name" value="ALPHA-GALACTOSIDASE C-RELATED"/>
    <property type="match status" value="1"/>
</dbReference>
<name>A0A255Z328_9SPHN</name>
<gene>
    <name evidence="8" type="ORF">CHU93_02020</name>
</gene>
<keyword evidence="4 5" id="KW-0326">Glycosidase</keyword>
<dbReference type="RefSeq" id="WP_094472531.1">
    <property type="nucleotide sequence ID" value="NZ_NOXT01000063.1"/>
</dbReference>